<dbReference type="KEGG" id="sinu:IMZ28_10035"/>
<feature type="transmembrane region" description="Helical" evidence="1">
    <location>
        <begin position="55"/>
        <end position="78"/>
    </location>
</feature>
<reference evidence="2 3" key="1">
    <citation type="submission" date="2020-10" db="EMBL/GenBank/DDBJ databases">
        <title>The genome of sulfurovum sp.</title>
        <authorList>
            <person name="Xie S."/>
            <person name="Shao Z."/>
            <person name="Jiang L."/>
        </authorList>
    </citation>
    <scope>NUCLEOTIDE SEQUENCE [LARGE SCALE GENOMIC DNA]</scope>
    <source>
        <strain evidence="2 3">ST-419</strain>
    </source>
</reference>
<evidence type="ECO:0000313" key="3">
    <source>
        <dbReference type="Proteomes" id="UP000595074"/>
    </source>
</evidence>
<dbReference type="RefSeq" id="WP_197548462.1">
    <property type="nucleotide sequence ID" value="NZ_CP063164.1"/>
</dbReference>
<keyword evidence="1" id="KW-0812">Transmembrane</keyword>
<sequence>MIPENEKGKNGMQYYSDEENARGAYFVFTALQILMLLIVYSFVYTSLSALKLAIARYHLTFMVYIPVLFVMFAYPVVLYKTRRMFRKQKYLRAIGWMLGWASLFIVLLYAFLSQLVGV</sequence>
<dbReference type="EMBL" id="CP063164">
    <property type="protein sequence ID" value="QOR61753.1"/>
    <property type="molecule type" value="Genomic_DNA"/>
</dbReference>
<dbReference type="AlphaFoldDB" id="A0A7M1S2T4"/>
<proteinExistence type="predicted"/>
<evidence type="ECO:0000313" key="2">
    <source>
        <dbReference type="EMBL" id="QOR61753.1"/>
    </source>
</evidence>
<dbReference type="Proteomes" id="UP000595074">
    <property type="component" value="Chromosome"/>
</dbReference>
<protein>
    <submittedName>
        <fullName evidence="2">Uncharacterized protein</fullName>
    </submittedName>
</protein>
<gene>
    <name evidence="2" type="ORF">IMZ28_10035</name>
</gene>
<feature type="transmembrane region" description="Helical" evidence="1">
    <location>
        <begin position="21"/>
        <end position="43"/>
    </location>
</feature>
<feature type="transmembrane region" description="Helical" evidence="1">
    <location>
        <begin position="90"/>
        <end position="112"/>
    </location>
</feature>
<accession>A0A7M1S2T4</accession>
<keyword evidence="1" id="KW-0472">Membrane</keyword>
<evidence type="ECO:0000256" key="1">
    <source>
        <dbReference type="SAM" id="Phobius"/>
    </source>
</evidence>
<keyword evidence="1" id="KW-1133">Transmembrane helix</keyword>
<name>A0A7M1S2T4_9BACT</name>
<keyword evidence="3" id="KW-1185">Reference proteome</keyword>
<organism evidence="2 3">
    <name type="scientific">Sulfurovum indicum</name>
    <dbReference type="NCBI Taxonomy" id="2779528"/>
    <lineage>
        <taxon>Bacteria</taxon>
        <taxon>Pseudomonadati</taxon>
        <taxon>Campylobacterota</taxon>
        <taxon>Epsilonproteobacteria</taxon>
        <taxon>Campylobacterales</taxon>
        <taxon>Sulfurovaceae</taxon>
        <taxon>Sulfurovum</taxon>
    </lineage>
</organism>